<feature type="transmembrane region" description="Helical" evidence="5">
    <location>
        <begin position="112"/>
        <end position="140"/>
    </location>
</feature>
<keyword evidence="2 5" id="KW-0812">Transmembrane</keyword>
<comment type="caution">
    <text evidence="7">The sequence shown here is derived from an EMBL/GenBank/DDBJ whole genome shotgun (WGS) entry which is preliminary data.</text>
</comment>
<protein>
    <submittedName>
        <fullName evidence="7">ABC transporter</fullName>
    </submittedName>
</protein>
<dbReference type="Proteomes" id="UP000030401">
    <property type="component" value="Unassembled WGS sequence"/>
</dbReference>
<reference evidence="7 8" key="1">
    <citation type="submission" date="2013-08" db="EMBL/GenBank/DDBJ databases">
        <authorList>
            <person name="Huang J."/>
            <person name="Wang G."/>
        </authorList>
    </citation>
    <scope>NUCLEOTIDE SEQUENCE [LARGE SCALE GENOMIC DNA]</scope>
    <source>
        <strain evidence="7 8">JSM 072002</strain>
    </source>
</reference>
<evidence type="ECO:0000256" key="5">
    <source>
        <dbReference type="SAM" id="Phobius"/>
    </source>
</evidence>
<evidence type="ECO:0000313" key="8">
    <source>
        <dbReference type="Proteomes" id="UP000030401"/>
    </source>
</evidence>
<evidence type="ECO:0000259" key="6">
    <source>
        <dbReference type="Pfam" id="PF12698"/>
    </source>
</evidence>
<proteinExistence type="predicted"/>
<dbReference type="AlphaFoldDB" id="A0A0A5G0U9"/>
<organism evidence="7 8">
    <name type="scientific">Pontibacillus litoralis JSM 072002</name>
    <dbReference type="NCBI Taxonomy" id="1385512"/>
    <lineage>
        <taxon>Bacteria</taxon>
        <taxon>Bacillati</taxon>
        <taxon>Bacillota</taxon>
        <taxon>Bacilli</taxon>
        <taxon>Bacillales</taxon>
        <taxon>Bacillaceae</taxon>
        <taxon>Pontibacillus</taxon>
    </lineage>
</organism>
<dbReference type="PANTHER" id="PTHR43229">
    <property type="entry name" value="NODULATION PROTEIN J"/>
    <property type="match status" value="1"/>
</dbReference>
<feature type="transmembrane region" description="Helical" evidence="5">
    <location>
        <begin position="146"/>
        <end position="169"/>
    </location>
</feature>
<dbReference type="RefSeq" id="WP_036836109.1">
    <property type="nucleotide sequence ID" value="NZ_AVPG01000033.1"/>
</dbReference>
<evidence type="ECO:0000256" key="2">
    <source>
        <dbReference type="ARBA" id="ARBA00022692"/>
    </source>
</evidence>
<dbReference type="STRING" id="1385512.N784_12165"/>
<name>A0A0A5G0U9_9BACI</name>
<dbReference type="GO" id="GO:0016020">
    <property type="term" value="C:membrane"/>
    <property type="evidence" value="ECO:0007669"/>
    <property type="project" value="UniProtKB-SubCell"/>
</dbReference>
<feature type="transmembrane region" description="Helical" evidence="5">
    <location>
        <begin position="176"/>
        <end position="196"/>
    </location>
</feature>
<evidence type="ECO:0000256" key="4">
    <source>
        <dbReference type="ARBA" id="ARBA00023136"/>
    </source>
</evidence>
<evidence type="ECO:0000313" key="7">
    <source>
        <dbReference type="EMBL" id="KGX84695.1"/>
    </source>
</evidence>
<accession>A0A0A5G0U9</accession>
<keyword evidence="8" id="KW-1185">Reference proteome</keyword>
<dbReference type="eggNOG" id="COG1511">
    <property type="taxonomic scope" value="Bacteria"/>
</dbReference>
<dbReference type="OrthoDB" id="9788252at2"/>
<feature type="transmembrane region" description="Helical" evidence="5">
    <location>
        <begin position="65"/>
        <end position="91"/>
    </location>
</feature>
<feature type="transmembrane region" description="Helical" evidence="5">
    <location>
        <begin position="228"/>
        <end position="254"/>
    </location>
</feature>
<gene>
    <name evidence="7" type="ORF">N784_12165</name>
</gene>
<feature type="transmembrane region" description="Helical" evidence="5">
    <location>
        <begin position="35"/>
        <end position="59"/>
    </location>
</feature>
<keyword evidence="4 5" id="KW-0472">Membrane</keyword>
<feature type="domain" description="ABC-2 type transporter transmembrane" evidence="6">
    <location>
        <begin position="66"/>
        <end position="251"/>
    </location>
</feature>
<keyword evidence="3 5" id="KW-1133">Transmembrane helix</keyword>
<dbReference type="InterPro" id="IPR013525">
    <property type="entry name" value="ABC2_TM"/>
</dbReference>
<evidence type="ECO:0000256" key="3">
    <source>
        <dbReference type="ARBA" id="ARBA00022989"/>
    </source>
</evidence>
<dbReference type="InterPro" id="IPR051784">
    <property type="entry name" value="Nod_factor_ABC_transporter"/>
</dbReference>
<dbReference type="GO" id="GO:0140359">
    <property type="term" value="F:ABC-type transporter activity"/>
    <property type="evidence" value="ECO:0007669"/>
    <property type="project" value="InterPro"/>
</dbReference>
<dbReference type="EMBL" id="AVPG01000033">
    <property type="protein sequence ID" value="KGX84695.1"/>
    <property type="molecule type" value="Genomic_DNA"/>
</dbReference>
<dbReference type="PANTHER" id="PTHR43229:SF2">
    <property type="entry name" value="NODULATION PROTEIN J"/>
    <property type="match status" value="1"/>
</dbReference>
<sequence length="258" mass="28846">MEMNNTIITNENDGWVLRINKFWGLIRWSLVRHKYLLPIFSMVQVAFALAIVYGLALLIPDVNDILALYLSSGAISLGIIAVGCVLAPQIVSTAKQDGIFKYQKTLPVSRSLILVADIIIWCVASLPGVFMGCLAAKLRFDISLDITFLSFLVILIAQISMICIGFAIAYTFKPNVMALVTQLIMIGGLLFSPITYPMERLPEWTIYIHQILPFVPITDLLRSTLFNYGVFSLIDLIVVLLWAIFGFLISLIVLSRRD</sequence>
<dbReference type="Pfam" id="PF12698">
    <property type="entry name" value="ABC2_membrane_3"/>
    <property type="match status" value="1"/>
</dbReference>
<evidence type="ECO:0000256" key="1">
    <source>
        <dbReference type="ARBA" id="ARBA00004141"/>
    </source>
</evidence>
<comment type="subcellular location">
    <subcellularLocation>
        <location evidence="1">Membrane</location>
        <topology evidence="1">Multi-pass membrane protein</topology>
    </subcellularLocation>
</comment>